<organism evidence="1 2">
    <name type="scientific">Lipomyces orientalis</name>
    <dbReference type="NCBI Taxonomy" id="1233043"/>
    <lineage>
        <taxon>Eukaryota</taxon>
        <taxon>Fungi</taxon>
        <taxon>Dikarya</taxon>
        <taxon>Ascomycota</taxon>
        <taxon>Saccharomycotina</taxon>
        <taxon>Lipomycetes</taxon>
        <taxon>Lipomycetales</taxon>
        <taxon>Lipomycetaceae</taxon>
        <taxon>Lipomyces</taxon>
    </lineage>
</organism>
<comment type="caution">
    <text evidence="1">The sequence shown here is derived from an EMBL/GenBank/DDBJ whole genome shotgun (WGS) entry which is preliminary data.</text>
</comment>
<evidence type="ECO:0000313" key="2">
    <source>
        <dbReference type="Proteomes" id="UP001489719"/>
    </source>
</evidence>
<protein>
    <submittedName>
        <fullName evidence="1">Cation transporting ATPase</fullName>
    </submittedName>
</protein>
<dbReference type="Proteomes" id="UP001489719">
    <property type="component" value="Unassembled WGS sequence"/>
</dbReference>
<accession>A0ACC3TCX3</accession>
<dbReference type="EMBL" id="MU970253">
    <property type="protein sequence ID" value="KAK9318969.1"/>
    <property type="molecule type" value="Genomic_DNA"/>
</dbReference>
<reference evidence="2" key="1">
    <citation type="journal article" date="2024" name="Front. Bioeng. Biotechnol.">
        <title>Genome-scale model development and genomic sequencing of the oleaginous clade Lipomyces.</title>
        <authorList>
            <person name="Czajka J.J."/>
            <person name="Han Y."/>
            <person name="Kim J."/>
            <person name="Mondo S.J."/>
            <person name="Hofstad B.A."/>
            <person name="Robles A."/>
            <person name="Haridas S."/>
            <person name="Riley R."/>
            <person name="LaButti K."/>
            <person name="Pangilinan J."/>
            <person name="Andreopoulos W."/>
            <person name="Lipzen A."/>
            <person name="Yan J."/>
            <person name="Wang M."/>
            <person name="Ng V."/>
            <person name="Grigoriev I.V."/>
            <person name="Spatafora J.W."/>
            <person name="Magnuson J.K."/>
            <person name="Baker S.E."/>
            <person name="Pomraning K.R."/>
        </authorList>
    </citation>
    <scope>NUCLEOTIDE SEQUENCE [LARGE SCALE GENOMIC DNA]</scope>
    <source>
        <strain evidence="2">CBS 10300</strain>
    </source>
</reference>
<proteinExistence type="predicted"/>
<name>A0ACC3TCX3_9ASCO</name>
<sequence length="149" mass="17452">MSYWYLQRQGIPFSILWMGFGAMPDGMSSDTYTQRLNEASSIYFINLVVMQWFNLMAVRTRRQSIFQMPPIFNKKTQNLCLFPAILFALLMAFFWLYIPTFLTNLGTTNVPAMYFFLPMAFGLCILLLEEGRKYAVRRHPKSILAKCAW</sequence>
<gene>
    <name evidence="1" type="ORF">V1517DRAFT_334056</name>
</gene>
<keyword evidence="2" id="KW-1185">Reference proteome</keyword>
<evidence type="ECO:0000313" key="1">
    <source>
        <dbReference type="EMBL" id="KAK9318969.1"/>
    </source>
</evidence>